<name>A0A916ZNM9_9FLAO</name>
<dbReference type="AlphaFoldDB" id="A0A916ZNM9"/>
<accession>A0A916ZNM9</accession>
<sequence length="101" mass="11732">MKTKMGNETAELKKTIKLVDGEFSKVQALDIVSSLIDQKINFHKVEGMQLWERDQLSDKKPINKRIDQLKGEKESFKNYIKESKDNSKKFKISGFLNIEVI</sequence>
<comment type="caution">
    <text evidence="1">The sequence shown here is derived from an EMBL/GenBank/DDBJ whole genome shotgun (WGS) entry which is preliminary data.</text>
</comment>
<dbReference type="Proteomes" id="UP000599688">
    <property type="component" value="Unassembled WGS sequence"/>
</dbReference>
<reference evidence="1 2" key="1">
    <citation type="journal article" date="2014" name="Int. J. Syst. Evol. Microbiol.">
        <title>Complete genome sequence of Corynebacterium casei LMG S-19264T (=DSM 44701T), isolated from a smear-ripened cheese.</title>
        <authorList>
            <consortium name="US DOE Joint Genome Institute (JGI-PGF)"/>
            <person name="Walter F."/>
            <person name="Albersmeier A."/>
            <person name="Kalinowski J."/>
            <person name="Ruckert C."/>
        </authorList>
    </citation>
    <scope>NUCLEOTIDE SEQUENCE [LARGE SCALE GENOMIC DNA]</scope>
    <source>
        <strain evidence="1 2">CGMCC 1.12925</strain>
    </source>
</reference>
<keyword evidence="2" id="KW-1185">Reference proteome</keyword>
<evidence type="ECO:0000313" key="1">
    <source>
        <dbReference type="EMBL" id="GGE06555.1"/>
    </source>
</evidence>
<organism evidence="1 2">
    <name type="scientific">Psychroflexus salis</name>
    <dbReference type="NCBI Taxonomy" id="1526574"/>
    <lineage>
        <taxon>Bacteria</taxon>
        <taxon>Pseudomonadati</taxon>
        <taxon>Bacteroidota</taxon>
        <taxon>Flavobacteriia</taxon>
        <taxon>Flavobacteriales</taxon>
        <taxon>Flavobacteriaceae</taxon>
        <taxon>Psychroflexus</taxon>
    </lineage>
</organism>
<protein>
    <submittedName>
        <fullName evidence="1">Uncharacterized protein</fullName>
    </submittedName>
</protein>
<proteinExistence type="predicted"/>
<evidence type="ECO:0000313" key="2">
    <source>
        <dbReference type="Proteomes" id="UP000599688"/>
    </source>
</evidence>
<gene>
    <name evidence="1" type="ORF">GCM10010831_05060</name>
</gene>
<dbReference type="RefSeq" id="WP_229737159.1">
    <property type="nucleotide sequence ID" value="NZ_BMGL01000003.1"/>
</dbReference>
<dbReference type="EMBL" id="BMGL01000003">
    <property type="protein sequence ID" value="GGE06555.1"/>
    <property type="molecule type" value="Genomic_DNA"/>
</dbReference>